<comment type="caution">
    <text evidence="3">The sequence shown here is derived from an EMBL/GenBank/DDBJ whole genome shotgun (WGS) entry which is preliminary data.</text>
</comment>
<feature type="compositionally biased region" description="Basic and acidic residues" evidence="1">
    <location>
        <begin position="179"/>
        <end position="200"/>
    </location>
</feature>
<dbReference type="InterPro" id="IPR021903">
    <property type="entry name" value="DUF3515"/>
</dbReference>
<evidence type="ECO:0000256" key="1">
    <source>
        <dbReference type="SAM" id="MobiDB-lite"/>
    </source>
</evidence>
<evidence type="ECO:0000256" key="2">
    <source>
        <dbReference type="SAM" id="SignalP"/>
    </source>
</evidence>
<dbReference type="Proteomes" id="UP000325598">
    <property type="component" value="Unassembled WGS sequence"/>
</dbReference>
<dbReference type="AlphaFoldDB" id="A0A5J4LP45"/>
<protein>
    <recommendedName>
        <fullName evidence="5">DUF3515 domain-containing protein</fullName>
    </recommendedName>
</protein>
<gene>
    <name evidence="3" type="ORF">San01_46120</name>
</gene>
<proteinExistence type="predicted"/>
<dbReference type="GeneID" id="96751344"/>
<organism evidence="3 4">
    <name type="scientific">Streptomyces angustmyceticus</name>
    <dbReference type="NCBI Taxonomy" id="285578"/>
    <lineage>
        <taxon>Bacteria</taxon>
        <taxon>Bacillati</taxon>
        <taxon>Actinomycetota</taxon>
        <taxon>Actinomycetes</taxon>
        <taxon>Kitasatosporales</taxon>
        <taxon>Streptomycetaceae</taxon>
        <taxon>Streptomyces</taxon>
    </lineage>
</organism>
<dbReference type="OrthoDB" id="4331648at2"/>
<evidence type="ECO:0000313" key="4">
    <source>
        <dbReference type="Proteomes" id="UP000325598"/>
    </source>
</evidence>
<dbReference type="EMBL" id="BLAG01000012">
    <property type="protein sequence ID" value="GES32125.1"/>
    <property type="molecule type" value="Genomic_DNA"/>
</dbReference>
<name>A0A5J4LP45_9ACTN</name>
<sequence>MPPSTRRSRRTRLLVGAAVVLAAAASVVAYESVSSPTFGLDAAPGAGSAACARIADGYPDEIAGAGRTSTGLAGAAAWGDGAVVARCGLDKPLPTKEACAQVDGVDWVWRTSPDDDGRTLLVTYGRSPAVEVRIDTRRAAPDAVLIDLSRLVKPLRQDHRCLSRDDVAPPPGPGPKTMPHHEHDDDHEDDDHRDHDDRADPAPGRGGAVR</sequence>
<accession>A0A5J4LP45</accession>
<feature type="chain" id="PRO_5038904667" description="DUF3515 domain-containing protein" evidence="2">
    <location>
        <begin position="30"/>
        <end position="210"/>
    </location>
</feature>
<keyword evidence="4" id="KW-1185">Reference proteome</keyword>
<evidence type="ECO:0008006" key="5">
    <source>
        <dbReference type="Google" id="ProtNLM"/>
    </source>
</evidence>
<dbReference type="RefSeq" id="WP_152104859.1">
    <property type="nucleotide sequence ID" value="NZ_BLAG01000012.1"/>
</dbReference>
<dbReference type="Pfam" id="PF12028">
    <property type="entry name" value="DUF3515"/>
    <property type="match status" value="1"/>
</dbReference>
<evidence type="ECO:0000313" key="3">
    <source>
        <dbReference type="EMBL" id="GES32125.1"/>
    </source>
</evidence>
<keyword evidence="2" id="KW-0732">Signal</keyword>
<feature type="region of interest" description="Disordered" evidence="1">
    <location>
        <begin position="160"/>
        <end position="210"/>
    </location>
</feature>
<reference evidence="3 4" key="1">
    <citation type="submission" date="2019-10" db="EMBL/GenBank/DDBJ databases">
        <title>Whole genome shotgun sequence of Streptomyces angustmyceticus NBRC 3934.</title>
        <authorList>
            <person name="Hosoyama A."/>
            <person name="Ichikawa N."/>
            <person name="Kimura A."/>
            <person name="Kitahashi Y."/>
            <person name="Komaki H."/>
            <person name="Uohara A."/>
        </authorList>
    </citation>
    <scope>NUCLEOTIDE SEQUENCE [LARGE SCALE GENOMIC DNA]</scope>
    <source>
        <strain evidence="3 4">NBRC 3934</strain>
    </source>
</reference>
<feature type="signal peptide" evidence="2">
    <location>
        <begin position="1"/>
        <end position="29"/>
    </location>
</feature>